<sequence>MSTNAKRSTTPRKNKLPTSKPSRREIDDEIDDLGNDPRPTKSVPSKAKPAAKNLRAKMRSRCSIDKIRLAFPIGESDVEVLAANLESHMVALKEDGISERKSSTGEAYKQKYWLESDGGRIWLLAHPKSDTAKYFLEIDFSFGKADASGEGIKLIRGIIDATYYEHAADALAGAMILNMELAVDIDRPFSSLLFACKSKHAFEVWGKEMSANAETIQFGSRASERYFSVYDLQAAELDDLAYPDFLQYRKNKQLPADFDDYYPKARKGKPMAQRIKVSADKTMPESIRIECRYTRPNQPLSEVDSLAMEKFSAIQIYDMGNFERLCATLEQKLFLELAKCMGVSAVMSKLVRKDKERYQRLLDQAKFKEWEQINIAKDMAKALRELRLAFTQ</sequence>
<dbReference type="RefSeq" id="WP_180306715.1">
    <property type="nucleotide sequence ID" value="NZ_CP058952.1"/>
</dbReference>
<feature type="compositionally biased region" description="Low complexity" evidence="1">
    <location>
        <begin position="41"/>
        <end position="52"/>
    </location>
</feature>
<feature type="region of interest" description="Disordered" evidence="1">
    <location>
        <begin position="1"/>
        <end position="55"/>
    </location>
</feature>
<keyword evidence="3" id="KW-1185">Reference proteome</keyword>
<dbReference type="AlphaFoldDB" id="A0A7D5VB11"/>
<evidence type="ECO:0008006" key="4">
    <source>
        <dbReference type="Google" id="ProtNLM"/>
    </source>
</evidence>
<evidence type="ECO:0000313" key="2">
    <source>
        <dbReference type="EMBL" id="QLI82639.1"/>
    </source>
</evidence>
<evidence type="ECO:0000313" key="3">
    <source>
        <dbReference type="Proteomes" id="UP000510822"/>
    </source>
</evidence>
<proteinExistence type="predicted"/>
<organism evidence="2 3">
    <name type="scientific">Chitinibacter fontanus</name>
    <dbReference type="NCBI Taxonomy" id="1737446"/>
    <lineage>
        <taxon>Bacteria</taxon>
        <taxon>Pseudomonadati</taxon>
        <taxon>Pseudomonadota</taxon>
        <taxon>Betaproteobacteria</taxon>
        <taxon>Neisseriales</taxon>
        <taxon>Chitinibacteraceae</taxon>
        <taxon>Chitinibacter</taxon>
    </lineage>
</organism>
<reference evidence="2 3" key="1">
    <citation type="journal article" date="2016" name="Int. J. Syst. Evol. Microbiol.">
        <title>Chitinibacter fontanus sp. nov., isolated from a spring.</title>
        <authorList>
            <person name="Sheu S.Y."/>
            <person name="Li Y.S."/>
            <person name="Young C.C."/>
            <person name="Chen W.M."/>
        </authorList>
    </citation>
    <scope>NUCLEOTIDE SEQUENCE [LARGE SCALE GENOMIC DNA]</scope>
    <source>
        <strain evidence="2 3">STM-7</strain>
    </source>
</reference>
<gene>
    <name evidence="2" type="ORF">HZU75_14495</name>
</gene>
<evidence type="ECO:0000256" key="1">
    <source>
        <dbReference type="SAM" id="MobiDB-lite"/>
    </source>
</evidence>
<name>A0A7D5VB11_9NEIS</name>
<dbReference type="KEGG" id="cfon:HZU75_14495"/>
<protein>
    <recommendedName>
        <fullName evidence="4">Replication initiation factor domain-containing protein</fullName>
    </recommendedName>
</protein>
<dbReference type="EMBL" id="CP058952">
    <property type="protein sequence ID" value="QLI82639.1"/>
    <property type="molecule type" value="Genomic_DNA"/>
</dbReference>
<accession>A0A7D5VB11</accession>
<dbReference type="Proteomes" id="UP000510822">
    <property type="component" value="Chromosome"/>
</dbReference>